<comment type="caution">
    <text evidence="1">The sequence shown here is derived from an EMBL/GenBank/DDBJ whole genome shotgun (WGS) entry which is preliminary data.</text>
</comment>
<name>A0ABU5GTJ4_9GAMM</name>
<protein>
    <submittedName>
        <fullName evidence="1">Virulence factor SrfC family protein</fullName>
    </submittedName>
</protein>
<keyword evidence="2" id="KW-1185">Reference proteome</keyword>
<dbReference type="PIRSF" id="PIRSF034586">
    <property type="entry name" value="Vir_effector_SfrC"/>
    <property type="match status" value="1"/>
</dbReference>
<sequence length="902" mass="101000">MNSNTLTAKQNALVAKWDAIYKGSAHALNWINDVRVSAPRVDAEADSLSIKLYQARNLARSLRHVASTPMTVGFFGLSQAGKSYLISALAADEQGQLETQAGSGVRLNFIEHFNPVGSGKEATGLVTRFTCQSQPAVDDHYPLQLRLFREIEIAMILANSWFKEFDQERVDYQINDDVIEQALAPYEQLDTSVPVPGVSAEDIVAFLDYMRGLSKNTASKLEAKYWPRLIKIAPYLNITQRAEVFSVVWGQQALLKQAYIQLSTALHQLGLAQTVYAATDVLVQEVNGVLKQTNSIMNVDTLSLLLTPRDIPVYVRPMQEDGQLGQPTQVLTAQLTALTSEMVFPLARAPQDEIVKKVDLLDFPGYRTREQLVRIEDAVEAESDSSPVARLMLRGKVAYLFERYTTSQEMSALVMCTSSSKQSEVVTVGPVLTEWIYNTQGATPEERDSRCGLIWALTMMDMFIDNGLNLSAVNIPEHCGNMMKLTMTERFGNLPWMQEWDTQGAFKNTFLVRKPRLKTSFIELDEDRNEAGFVAQTEDELHTLRQAFLATDTVNRHIAEPAAAWDAMLNLNDGGIRRFSSSFTDIANIDFKLERLEEQWQKLHQSLTGTFMRWYKADGDAALEQQRLKAQSILMGLGPSAASIAELMHYMKVPDEILRNLYLSGIYEVESAPEEQEEDASFTGFMGADEGFDFSNMAGTASVTATQTPAANKENSNEYRFAKAATSAWINHLRGFPERTQLLKSLFIKPEAVTDLVNEIIIASYRFNLQDQLTDALLAHSEVGSRREQTVDKQVLTVQMILQDFVAWLGNLQLPLAERASRYQNQPGTVFDFYAQESPEDLPKLLENPSRQEQLSWRYLNDWFFAVHEATEANAGQAEGSDITPEQNNALGAVLAKFEASV</sequence>
<organism evidence="1 2">
    <name type="scientific">Denitrificimonas halotolerans</name>
    <dbReference type="NCBI Taxonomy" id="3098930"/>
    <lineage>
        <taxon>Bacteria</taxon>
        <taxon>Pseudomonadati</taxon>
        <taxon>Pseudomonadota</taxon>
        <taxon>Gammaproteobacteria</taxon>
        <taxon>Pseudomonadales</taxon>
        <taxon>Pseudomonadaceae</taxon>
        <taxon>Denitrificimonas</taxon>
    </lineage>
</organism>
<reference evidence="1 2" key="1">
    <citation type="submission" date="2023-12" db="EMBL/GenBank/DDBJ databases">
        <title>Denitrificimonas halotolerans sp. nov.,a novel species isolated from landfill leachate.</title>
        <authorList>
            <person name="Wang S."/>
        </authorList>
    </citation>
    <scope>NUCLEOTIDE SEQUENCE [LARGE SCALE GENOMIC DNA]</scope>
    <source>
        <strain evidence="1 2">JX-1</strain>
    </source>
</reference>
<dbReference type="InterPro" id="IPR017030">
    <property type="entry name" value="Vir_effector_SfrC"/>
</dbReference>
<evidence type="ECO:0000313" key="2">
    <source>
        <dbReference type="Proteomes" id="UP001294570"/>
    </source>
</evidence>
<dbReference type="EMBL" id="JAXIVU010000024">
    <property type="protein sequence ID" value="MDY7220301.1"/>
    <property type="molecule type" value="Genomic_DNA"/>
</dbReference>
<evidence type="ECO:0000313" key="1">
    <source>
        <dbReference type="EMBL" id="MDY7220301.1"/>
    </source>
</evidence>
<dbReference type="Proteomes" id="UP001294570">
    <property type="component" value="Unassembled WGS sequence"/>
</dbReference>
<accession>A0ABU5GTJ4</accession>
<gene>
    <name evidence="1" type="ORF">TOI97_12080</name>
</gene>
<proteinExistence type="predicted"/>
<dbReference type="RefSeq" id="WP_321554386.1">
    <property type="nucleotide sequence ID" value="NZ_JAXIVU010000024.1"/>
</dbReference>
<dbReference type="Pfam" id="PF10139">
    <property type="entry name" value="Virul_Fac"/>
    <property type="match status" value="1"/>
</dbReference>